<organism evidence="1 2">
    <name type="scientific">Pseudochelatococcus contaminans</name>
    <dbReference type="NCBI Taxonomy" id="1538103"/>
    <lineage>
        <taxon>Bacteria</taxon>
        <taxon>Pseudomonadati</taxon>
        <taxon>Pseudomonadota</taxon>
        <taxon>Alphaproteobacteria</taxon>
        <taxon>Hyphomicrobiales</taxon>
        <taxon>Chelatococcaceae</taxon>
        <taxon>Pseudochelatococcus</taxon>
    </lineage>
</organism>
<comment type="caution">
    <text evidence="1">The sequence shown here is derived from an EMBL/GenBank/DDBJ whole genome shotgun (WGS) entry which is preliminary data.</text>
</comment>
<evidence type="ECO:0000313" key="1">
    <source>
        <dbReference type="EMBL" id="MBB3810332.1"/>
    </source>
</evidence>
<gene>
    <name evidence="1" type="ORF">FHS81_002428</name>
</gene>
<dbReference type="Proteomes" id="UP000537592">
    <property type="component" value="Unassembled WGS sequence"/>
</dbReference>
<evidence type="ECO:0000313" key="2">
    <source>
        <dbReference type="Proteomes" id="UP000537592"/>
    </source>
</evidence>
<proteinExistence type="predicted"/>
<keyword evidence="2" id="KW-1185">Reference proteome</keyword>
<reference evidence="1 2" key="1">
    <citation type="submission" date="2020-08" db="EMBL/GenBank/DDBJ databases">
        <title>Genomic Encyclopedia of Type Strains, Phase IV (KMG-IV): sequencing the most valuable type-strain genomes for metagenomic binning, comparative biology and taxonomic classification.</title>
        <authorList>
            <person name="Goeker M."/>
        </authorList>
    </citation>
    <scope>NUCLEOTIDE SEQUENCE [LARGE SCALE GENOMIC DNA]</scope>
    <source>
        <strain evidence="1 2">DSM 28760</strain>
    </source>
</reference>
<dbReference type="AlphaFoldDB" id="A0A7W5Z601"/>
<accession>A0A7W5Z601</accession>
<dbReference type="EMBL" id="JACICC010000005">
    <property type="protein sequence ID" value="MBB3810332.1"/>
    <property type="molecule type" value="Genomic_DNA"/>
</dbReference>
<sequence length="51" mass="5517">MTRQPNSGAKGAHEACLASKDRIAGAYRYLGSNGSNAGKIFTMKRRLQEGF</sequence>
<name>A0A7W5Z601_9HYPH</name>
<protein>
    <submittedName>
        <fullName evidence="1">Uncharacterized protein</fullName>
    </submittedName>
</protein>